<proteinExistence type="inferred from homology"/>
<keyword evidence="4 6" id="KW-0067">ATP-binding</keyword>
<protein>
    <submittedName>
        <fullName evidence="6">Peptide/nickel transport system ATP-binding protein/oligopeptide transport system ATP-binding protein</fullName>
    </submittedName>
</protein>
<dbReference type="SMART" id="SM00382">
    <property type="entry name" value="AAA"/>
    <property type="match status" value="1"/>
</dbReference>
<dbReference type="FunFam" id="3.40.50.300:FF:000016">
    <property type="entry name" value="Oligopeptide ABC transporter ATP-binding component"/>
    <property type="match status" value="1"/>
</dbReference>
<name>A0A4R2IR07_9PSEU</name>
<dbReference type="InterPro" id="IPR003593">
    <property type="entry name" value="AAA+_ATPase"/>
</dbReference>
<evidence type="ECO:0000256" key="3">
    <source>
        <dbReference type="ARBA" id="ARBA00022741"/>
    </source>
</evidence>
<dbReference type="AlphaFoldDB" id="A0A4R2IR07"/>
<evidence type="ECO:0000313" key="6">
    <source>
        <dbReference type="EMBL" id="TCO47397.1"/>
    </source>
</evidence>
<dbReference type="CDD" id="cd03257">
    <property type="entry name" value="ABC_NikE_OppD_transporters"/>
    <property type="match status" value="1"/>
</dbReference>
<dbReference type="InterPro" id="IPR003439">
    <property type="entry name" value="ABC_transporter-like_ATP-bd"/>
</dbReference>
<accession>A0A4R2IR07</accession>
<evidence type="ECO:0000256" key="2">
    <source>
        <dbReference type="ARBA" id="ARBA00022448"/>
    </source>
</evidence>
<dbReference type="EMBL" id="SLWS01000017">
    <property type="protein sequence ID" value="TCO47397.1"/>
    <property type="molecule type" value="Genomic_DNA"/>
</dbReference>
<feature type="domain" description="ABC transporter" evidence="5">
    <location>
        <begin position="6"/>
        <end position="250"/>
    </location>
</feature>
<keyword evidence="3" id="KW-0547">Nucleotide-binding</keyword>
<evidence type="ECO:0000256" key="1">
    <source>
        <dbReference type="ARBA" id="ARBA00005417"/>
    </source>
</evidence>
<dbReference type="GO" id="GO:0015833">
    <property type="term" value="P:peptide transport"/>
    <property type="evidence" value="ECO:0007669"/>
    <property type="project" value="InterPro"/>
</dbReference>
<dbReference type="Gene3D" id="3.40.50.300">
    <property type="entry name" value="P-loop containing nucleotide triphosphate hydrolases"/>
    <property type="match status" value="1"/>
</dbReference>
<dbReference type="RefSeq" id="WP_132125687.1">
    <property type="nucleotide sequence ID" value="NZ_SLWS01000017.1"/>
</dbReference>
<dbReference type="GO" id="GO:0016887">
    <property type="term" value="F:ATP hydrolysis activity"/>
    <property type="evidence" value="ECO:0007669"/>
    <property type="project" value="InterPro"/>
</dbReference>
<reference evidence="6 7" key="1">
    <citation type="submission" date="2019-03" db="EMBL/GenBank/DDBJ databases">
        <title>Genomic Encyclopedia of Type Strains, Phase IV (KMG-IV): sequencing the most valuable type-strain genomes for metagenomic binning, comparative biology and taxonomic classification.</title>
        <authorList>
            <person name="Goeker M."/>
        </authorList>
    </citation>
    <scope>NUCLEOTIDE SEQUENCE [LARGE SCALE GENOMIC DNA]</scope>
    <source>
        <strain evidence="6 7">DSM 45934</strain>
    </source>
</reference>
<sequence length="260" mass="28459">MSEHLLTAEHLVKDFAVRNGRKRVVLRAVDDVSFDLDRGETLALVGESGSGKSTLARTLVCLETPTSGRVLLDGTDWTALPERRRRPLRKRVQMVFQDPFGSLNPRMSVGDLVGEAYQVHGLPDARSSVGELLERVGLDPTMAARHPHHLSGGQRQRVAIARALAPHPAVLVCDEPTSALDVSVQAQIIALLRQLQADLGIAYVFISHDLAVVRQIADRIAVMYLGRIVETGTADDVFRAPTDPYTQALLAAVPRLKERT</sequence>
<organism evidence="6 7">
    <name type="scientific">Actinocrispum wychmicini</name>
    <dbReference type="NCBI Taxonomy" id="1213861"/>
    <lineage>
        <taxon>Bacteria</taxon>
        <taxon>Bacillati</taxon>
        <taxon>Actinomycetota</taxon>
        <taxon>Actinomycetes</taxon>
        <taxon>Pseudonocardiales</taxon>
        <taxon>Pseudonocardiaceae</taxon>
        <taxon>Actinocrispum</taxon>
    </lineage>
</organism>
<dbReference type="GO" id="GO:0055085">
    <property type="term" value="P:transmembrane transport"/>
    <property type="evidence" value="ECO:0007669"/>
    <property type="project" value="UniProtKB-ARBA"/>
</dbReference>
<dbReference type="PANTHER" id="PTHR43776">
    <property type="entry name" value="TRANSPORT ATP-BINDING PROTEIN"/>
    <property type="match status" value="1"/>
</dbReference>
<evidence type="ECO:0000259" key="5">
    <source>
        <dbReference type="PROSITE" id="PS50893"/>
    </source>
</evidence>
<dbReference type="Pfam" id="PF00005">
    <property type="entry name" value="ABC_tran"/>
    <property type="match status" value="1"/>
</dbReference>
<gene>
    <name evidence="6" type="ORF">EV192_117137</name>
</gene>
<dbReference type="InterPro" id="IPR013563">
    <property type="entry name" value="Oligopep_ABC_C"/>
</dbReference>
<comment type="caution">
    <text evidence="6">The sequence shown here is derived from an EMBL/GenBank/DDBJ whole genome shotgun (WGS) entry which is preliminary data.</text>
</comment>
<dbReference type="GO" id="GO:0005524">
    <property type="term" value="F:ATP binding"/>
    <property type="evidence" value="ECO:0007669"/>
    <property type="project" value="UniProtKB-KW"/>
</dbReference>
<evidence type="ECO:0000256" key="4">
    <source>
        <dbReference type="ARBA" id="ARBA00022840"/>
    </source>
</evidence>
<keyword evidence="2" id="KW-0813">Transport</keyword>
<dbReference type="OrthoDB" id="3677453at2"/>
<dbReference type="PANTHER" id="PTHR43776:SF7">
    <property type="entry name" value="D,D-DIPEPTIDE TRANSPORT ATP-BINDING PROTEIN DDPF-RELATED"/>
    <property type="match status" value="1"/>
</dbReference>
<dbReference type="Pfam" id="PF08352">
    <property type="entry name" value="oligo_HPY"/>
    <property type="match status" value="1"/>
</dbReference>
<dbReference type="Proteomes" id="UP000295680">
    <property type="component" value="Unassembled WGS sequence"/>
</dbReference>
<dbReference type="SUPFAM" id="SSF52540">
    <property type="entry name" value="P-loop containing nucleoside triphosphate hydrolases"/>
    <property type="match status" value="1"/>
</dbReference>
<dbReference type="PROSITE" id="PS00211">
    <property type="entry name" value="ABC_TRANSPORTER_1"/>
    <property type="match status" value="1"/>
</dbReference>
<dbReference type="InterPro" id="IPR017871">
    <property type="entry name" value="ABC_transporter-like_CS"/>
</dbReference>
<comment type="similarity">
    <text evidence="1">Belongs to the ABC transporter superfamily.</text>
</comment>
<dbReference type="PROSITE" id="PS50893">
    <property type="entry name" value="ABC_TRANSPORTER_2"/>
    <property type="match status" value="1"/>
</dbReference>
<dbReference type="InterPro" id="IPR027417">
    <property type="entry name" value="P-loop_NTPase"/>
</dbReference>
<keyword evidence="7" id="KW-1185">Reference proteome</keyword>
<evidence type="ECO:0000313" key="7">
    <source>
        <dbReference type="Proteomes" id="UP000295680"/>
    </source>
</evidence>
<dbReference type="InterPro" id="IPR050319">
    <property type="entry name" value="ABC_transp_ATP-bind"/>
</dbReference>